<dbReference type="AlphaFoldDB" id="J9G0T7"/>
<dbReference type="Pfam" id="PF16132">
    <property type="entry name" value="DUF4843"/>
    <property type="match status" value="1"/>
</dbReference>
<reference evidence="1" key="1">
    <citation type="journal article" date="2012" name="PLoS ONE">
        <title>Gene sets for utilization of primary and secondary nutrition supplies in the distal gut of endangered iberian lynx.</title>
        <authorList>
            <person name="Alcaide M."/>
            <person name="Messina E."/>
            <person name="Richter M."/>
            <person name="Bargiela R."/>
            <person name="Peplies J."/>
            <person name="Huws S.A."/>
            <person name="Newbold C.J."/>
            <person name="Golyshin P.N."/>
            <person name="Simon M.A."/>
            <person name="Lopez G."/>
            <person name="Yakimov M.M."/>
            <person name="Ferrer M."/>
        </authorList>
    </citation>
    <scope>NUCLEOTIDE SEQUENCE</scope>
</reference>
<proteinExistence type="predicted"/>
<sequence>MGVLAGCSSDDFNGYQADSFIHFNKSMNDSTTFSFAYDEMLKEGDVDIKLNIISELQERDRQFVVRFLPEESTAQEGRDFSVNSEKLVVKANDSIGVLRVHVMKAESLKGKSVHAIFEIVENKEFKPGVMQNRKAKLVITDKLTQPEWWDAWHIKDGLGVYSEKKFRLFIQVTGQKDLTLKEDGGEMEYYDMRVYVTQFKYWLIEHPQMEENGEQMNVPIIG</sequence>
<protein>
    <submittedName>
        <fullName evidence="1">Uncharacterized protein</fullName>
    </submittedName>
</protein>
<dbReference type="EMBL" id="AMCI01005817">
    <property type="protein sequence ID" value="EJW95422.1"/>
    <property type="molecule type" value="Genomic_DNA"/>
</dbReference>
<evidence type="ECO:0000313" key="1">
    <source>
        <dbReference type="EMBL" id="EJW95422.1"/>
    </source>
</evidence>
<accession>J9G0T7</accession>
<comment type="caution">
    <text evidence="1">The sequence shown here is derived from an EMBL/GenBank/DDBJ whole genome shotgun (WGS) entry which is preliminary data.</text>
</comment>
<gene>
    <name evidence="1" type="ORF">EVA_16490</name>
</gene>
<dbReference type="InterPro" id="IPR032299">
    <property type="entry name" value="DUF4843"/>
</dbReference>
<name>J9G0T7_9ZZZZ</name>
<organism evidence="1">
    <name type="scientific">gut metagenome</name>
    <dbReference type="NCBI Taxonomy" id="749906"/>
    <lineage>
        <taxon>unclassified sequences</taxon>
        <taxon>metagenomes</taxon>
        <taxon>organismal metagenomes</taxon>
    </lineage>
</organism>